<dbReference type="Proteomes" id="UP001597062">
    <property type="component" value="Unassembled WGS sequence"/>
</dbReference>
<accession>A0ABW3JVQ9</accession>
<protein>
    <submittedName>
        <fullName evidence="1">Uncharacterized protein</fullName>
    </submittedName>
</protein>
<name>A0ABW3JVQ9_9FLAO</name>
<reference evidence="2" key="1">
    <citation type="journal article" date="2019" name="Int. J. Syst. Evol. Microbiol.">
        <title>The Global Catalogue of Microorganisms (GCM) 10K type strain sequencing project: providing services to taxonomists for standard genome sequencing and annotation.</title>
        <authorList>
            <consortium name="The Broad Institute Genomics Platform"/>
            <consortium name="The Broad Institute Genome Sequencing Center for Infectious Disease"/>
            <person name="Wu L."/>
            <person name="Ma J."/>
        </authorList>
    </citation>
    <scope>NUCLEOTIDE SEQUENCE [LARGE SCALE GENOMIC DNA]</scope>
    <source>
        <strain evidence="2">CCUG 60527</strain>
    </source>
</reference>
<evidence type="ECO:0000313" key="1">
    <source>
        <dbReference type="EMBL" id="MFD0993890.1"/>
    </source>
</evidence>
<proteinExistence type="predicted"/>
<gene>
    <name evidence="1" type="ORF">ACFQ1U_11785</name>
</gene>
<comment type="caution">
    <text evidence="1">The sequence shown here is derived from an EMBL/GenBank/DDBJ whole genome shotgun (WGS) entry which is preliminary data.</text>
</comment>
<dbReference type="RefSeq" id="WP_386108606.1">
    <property type="nucleotide sequence ID" value="NZ_JBHTJR010000051.1"/>
</dbReference>
<dbReference type="EMBL" id="JBHTJR010000051">
    <property type="protein sequence ID" value="MFD0993890.1"/>
    <property type="molecule type" value="Genomic_DNA"/>
</dbReference>
<keyword evidence="2" id="KW-1185">Reference proteome</keyword>
<organism evidence="1 2">
    <name type="scientific">Tenacibaculum geojense</name>
    <dbReference type="NCBI Taxonomy" id="915352"/>
    <lineage>
        <taxon>Bacteria</taxon>
        <taxon>Pseudomonadati</taxon>
        <taxon>Bacteroidota</taxon>
        <taxon>Flavobacteriia</taxon>
        <taxon>Flavobacteriales</taxon>
        <taxon>Flavobacteriaceae</taxon>
        <taxon>Tenacibaculum</taxon>
    </lineage>
</organism>
<evidence type="ECO:0000313" key="2">
    <source>
        <dbReference type="Proteomes" id="UP001597062"/>
    </source>
</evidence>
<sequence length="190" mass="21883">MGINNFAKLPVLTTNVTDVSAIDNKYQFEKRISIVTFLGKDIDKVKGELFNLNQKIYKPFYGFKDFQMIVFVPNDAKEAAEKLFKEIGQFTPMVKWNFIYASDAEIKIIYESFKVNQSLDVNLHTSKAFIIDKELNLRGRNDDDDVAEGLLYGYNMQSVGELNDKMKDDVKVVLAEYRLALKKNNADREI</sequence>